<gene>
    <name evidence="6" type="ORF">EV644_10990</name>
</gene>
<dbReference type="Proteomes" id="UP000295818">
    <property type="component" value="Unassembled WGS sequence"/>
</dbReference>
<dbReference type="RefSeq" id="WP_132191017.1">
    <property type="nucleotide sequence ID" value="NZ_SLWM01000009.1"/>
</dbReference>
<dbReference type="CDD" id="cd05466">
    <property type="entry name" value="PBP2_LTTR_substrate"/>
    <property type="match status" value="1"/>
</dbReference>
<dbReference type="Gene3D" id="3.40.190.10">
    <property type="entry name" value="Periplasmic binding protein-like II"/>
    <property type="match status" value="2"/>
</dbReference>
<evidence type="ECO:0000313" key="6">
    <source>
        <dbReference type="EMBL" id="TCO20071.1"/>
    </source>
</evidence>
<dbReference type="PANTHER" id="PTHR30419">
    <property type="entry name" value="HTH-TYPE TRANSCRIPTIONAL REGULATOR YBHD"/>
    <property type="match status" value="1"/>
</dbReference>
<dbReference type="Pfam" id="PF00126">
    <property type="entry name" value="HTH_1"/>
    <property type="match status" value="1"/>
</dbReference>
<dbReference type="GO" id="GO:0003677">
    <property type="term" value="F:DNA binding"/>
    <property type="evidence" value="ECO:0007669"/>
    <property type="project" value="UniProtKB-KW"/>
</dbReference>
<proteinExistence type="inferred from homology"/>
<dbReference type="InterPro" id="IPR050950">
    <property type="entry name" value="HTH-type_LysR_regulators"/>
</dbReference>
<dbReference type="PROSITE" id="PS50931">
    <property type="entry name" value="HTH_LYSR"/>
    <property type="match status" value="1"/>
</dbReference>
<evidence type="ECO:0000256" key="4">
    <source>
        <dbReference type="ARBA" id="ARBA00023163"/>
    </source>
</evidence>
<keyword evidence="2" id="KW-0805">Transcription regulation</keyword>
<keyword evidence="7" id="KW-1185">Reference proteome</keyword>
<sequence length="297" mass="31794">MDLTAAYGYRLEWIVSFVAVARHGGFSAAAKATFRSQSRISEHVAELEKALGVQLFDRTAHPAALTPEGRALLPHAEEILNRLGDLSAARGHVRFGAYPSAAAWLFPQVAQRLPAEVRLHLVEGPSIDLEGALGRGEVDLAIRPVHPLVASESLEHEILWTEPLVAVFQDGHSLASASSVRLGELAELPLISIGETSGARQFESHLAFASAGLSPESVFRTNQPQTLLSLVRHGLGTGVTNALAVTTANLTGVRLVPISDSGVERQVALFVHRDRPRTPALDQVVASVRAVPPPTWP</sequence>
<dbReference type="SUPFAM" id="SSF46785">
    <property type="entry name" value="Winged helix' DNA-binding domain"/>
    <property type="match status" value="1"/>
</dbReference>
<dbReference type="SUPFAM" id="SSF53850">
    <property type="entry name" value="Periplasmic binding protein-like II"/>
    <property type="match status" value="1"/>
</dbReference>
<dbReference type="PRINTS" id="PR00039">
    <property type="entry name" value="HTHLYSR"/>
</dbReference>
<dbReference type="Pfam" id="PF03466">
    <property type="entry name" value="LysR_substrate"/>
    <property type="match status" value="1"/>
</dbReference>
<dbReference type="InterPro" id="IPR036390">
    <property type="entry name" value="WH_DNA-bd_sf"/>
</dbReference>
<dbReference type="InterPro" id="IPR005119">
    <property type="entry name" value="LysR_subst-bd"/>
</dbReference>
<dbReference type="Gene3D" id="1.10.10.10">
    <property type="entry name" value="Winged helix-like DNA-binding domain superfamily/Winged helix DNA-binding domain"/>
    <property type="match status" value="1"/>
</dbReference>
<comment type="similarity">
    <text evidence="1">Belongs to the LysR transcriptional regulatory family.</text>
</comment>
<evidence type="ECO:0000259" key="5">
    <source>
        <dbReference type="PROSITE" id="PS50931"/>
    </source>
</evidence>
<dbReference type="InterPro" id="IPR036388">
    <property type="entry name" value="WH-like_DNA-bd_sf"/>
</dbReference>
<feature type="domain" description="HTH lysR-type" evidence="5">
    <location>
        <begin position="9"/>
        <end position="66"/>
    </location>
</feature>
<evidence type="ECO:0000256" key="1">
    <source>
        <dbReference type="ARBA" id="ARBA00009437"/>
    </source>
</evidence>
<evidence type="ECO:0000313" key="7">
    <source>
        <dbReference type="Proteomes" id="UP000295818"/>
    </source>
</evidence>
<keyword evidence="3 6" id="KW-0238">DNA-binding</keyword>
<protein>
    <submittedName>
        <fullName evidence="6">DNA-binding transcriptional LysR family regulator</fullName>
    </submittedName>
</protein>
<dbReference type="InterPro" id="IPR000847">
    <property type="entry name" value="LysR_HTH_N"/>
</dbReference>
<reference evidence="6 7" key="1">
    <citation type="journal article" date="2015" name="Stand. Genomic Sci.">
        <title>Genomic Encyclopedia of Bacterial and Archaeal Type Strains, Phase III: the genomes of soil and plant-associated and newly described type strains.</title>
        <authorList>
            <person name="Whitman W.B."/>
            <person name="Woyke T."/>
            <person name="Klenk H.P."/>
            <person name="Zhou Y."/>
            <person name="Lilburn T.G."/>
            <person name="Beck B.J."/>
            <person name="De Vos P."/>
            <person name="Vandamme P."/>
            <person name="Eisen J.A."/>
            <person name="Garrity G."/>
            <person name="Hugenholtz P."/>
            <person name="Kyrpides N.C."/>
        </authorList>
    </citation>
    <scope>NUCLEOTIDE SEQUENCE [LARGE SCALE GENOMIC DNA]</scope>
    <source>
        <strain evidence="6 7">VKM Ac-2538</strain>
    </source>
</reference>
<evidence type="ECO:0000256" key="3">
    <source>
        <dbReference type="ARBA" id="ARBA00023125"/>
    </source>
</evidence>
<dbReference type="EMBL" id="SLWM01000009">
    <property type="protein sequence ID" value="TCO20071.1"/>
    <property type="molecule type" value="Genomic_DNA"/>
</dbReference>
<dbReference type="PANTHER" id="PTHR30419:SF8">
    <property type="entry name" value="NITROGEN ASSIMILATION TRANSCRIPTIONAL ACTIVATOR-RELATED"/>
    <property type="match status" value="1"/>
</dbReference>
<evidence type="ECO:0000256" key="2">
    <source>
        <dbReference type="ARBA" id="ARBA00023015"/>
    </source>
</evidence>
<keyword evidence="4" id="KW-0804">Transcription</keyword>
<comment type="caution">
    <text evidence="6">The sequence shown here is derived from an EMBL/GenBank/DDBJ whole genome shotgun (WGS) entry which is preliminary data.</text>
</comment>
<accession>A0ABY2BH26</accession>
<name>A0ABY2BH26_9ACTN</name>
<organism evidence="6 7">
    <name type="scientific">Kribbella orskensis</name>
    <dbReference type="NCBI Taxonomy" id="2512216"/>
    <lineage>
        <taxon>Bacteria</taxon>
        <taxon>Bacillati</taxon>
        <taxon>Actinomycetota</taxon>
        <taxon>Actinomycetes</taxon>
        <taxon>Propionibacteriales</taxon>
        <taxon>Kribbellaceae</taxon>
        <taxon>Kribbella</taxon>
    </lineage>
</organism>